<dbReference type="AlphaFoldDB" id="A0A7G9YJ28"/>
<organism evidence="1">
    <name type="scientific">Candidatus Methanogaster sp. ANME-2c ERB4</name>
    <dbReference type="NCBI Taxonomy" id="2759911"/>
    <lineage>
        <taxon>Archaea</taxon>
        <taxon>Methanobacteriati</taxon>
        <taxon>Methanobacteriota</taxon>
        <taxon>Stenosarchaea group</taxon>
        <taxon>Methanomicrobia</taxon>
        <taxon>Methanosarcinales</taxon>
        <taxon>ANME-2 cluster</taxon>
        <taxon>Candidatus Methanogasteraceae</taxon>
        <taxon>Candidatus Methanogaster</taxon>
    </lineage>
</organism>
<evidence type="ECO:0000313" key="1">
    <source>
        <dbReference type="EMBL" id="QNO48012.1"/>
    </source>
</evidence>
<reference evidence="1" key="1">
    <citation type="submission" date="2020-06" db="EMBL/GenBank/DDBJ databases">
        <title>Unique genomic features of the anaerobic methanotrophic archaea.</title>
        <authorList>
            <person name="Chadwick G.L."/>
            <person name="Skennerton C.T."/>
            <person name="Laso-Perez R."/>
            <person name="Leu A.O."/>
            <person name="Speth D.R."/>
            <person name="Yu H."/>
            <person name="Morgan-Lang C."/>
            <person name="Hatzenpichler R."/>
            <person name="Goudeau D."/>
            <person name="Malmstrom R."/>
            <person name="Brazelton W.J."/>
            <person name="Woyke T."/>
            <person name="Hallam S.J."/>
            <person name="Tyson G.W."/>
            <person name="Wegener G."/>
            <person name="Boetius A."/>
            <person name="Orphan V."/>
        </authorList>
    </citation>
    <scope>NUCLEOTIDE SEQUENCE</scope>
</reference>
<sequence>MGGYYGESYTVVEELSRNGYPPSSSNLPGSGVRAGSLSRWCGCGAMAWSLRQVFIHNGG</sequence>
<dbReference type="EMBL" id="MT631285">
    <property type="protein sequence ID" value="QNO48012.1"/>
    <property type="molecule type" value="Genomic_DNA"/>
</dbReference>
<proteinExistence type="predicted"/>
<name>A0A7G9YJ28_9EURY</name>
<gene>
    <name evidence="1" type="ORF">DCDENBEB_00003</name>
</gene>
<accession>A0A7G9YJ28</accession>
<protein>
    <submittedName>
        <fullName evidence="1">Uncharacterized protein</fullName>
    </submittedName>
</protein>